<dbReference type="AlphaFoldDB" id="A0A0G4I3T9"/>
<evidence type="ECO:0000256" key="1">
    <source>
        <dbReference type="SAM" id="SignalP"/>
    </source>
</evidence>
<organism evidence="2">
    <name type="scientific">Chromera velia CCMP2878</name>
    <dbReference type="NCBI Taxonomy" id="1169474"/>
    <lineage>
        <taxon>Eukaryota</taxon>
        <taxon>Sar</taxon>
        <taxon>Alveolata</taxon>
        <taxon>Colpodellida</taxon>
        <taxon>Chromeraceae</taxon>
        <taxon>Chromera</taxon>
    </lineage>
</organism>
<dbReference type="VEuPathDB" id="CryptoDB:Cvel_10752"/>
<sequence>MLLVWFVVSVVLCAVCRSIEAAPSFRRLLLDPVSSERIRRSGEFRPMGFLMAELPQILVEAKVPATGTEQVVRDAKRGFCPNLFPKELRWELPTKKQGGIEDLVCFNKRFFEPEGYYKTTKFLEEAKSTKGPIDFFESDTSKRIFRAPVGRTMDAFLKEADRNGYLVFRDDEVNWDYVRVFPKGGALITDDGVFLGKNAPDVFGNKYVVNLGALAGLPPEELAAREQAAAAAAKAAR</sequence>
<name>A0A0G4I3T9_9ALVE</name>
<dbReference type="EMBL" id="CDMZ01005007">
    <property type="protein sequence ID" value="CEM51637.1"/>
    <property type="molecule type" value="Genomic_DNA"/>
</dbReference>
<proteinExistence type="predicted"/>
<accession>A0A0G4I3T9</accession>
<reference evidence="2" key="1">
    <citation type="submission" date="2014-11" db="EMBL/GenBank/DDBJ databases">
        <authorList>
            <person name="Otto D Thomas"/>
            <person name="Naeem Raeece"/>
        </authorList>
    </citation>
    <scope>NUCLEOTIDE SEQUENCE</scope>
</reference>
<feature type="chain" id="PRO_5005192693" evidence="1">
    <location>
        <begin position="22"/>
        <end position="237"/>
    </location>
</feature>
<evidence type="ECO:0000313" key="2">
    <source>
        <dbReference type="EMBL" id="CEM51637.1"/>
    </source>
</evidence>
<feature type="signal peptide" evidence="1">
    <location>
        <begin position="1"/>
        <end position="21"/>
    </location>
</feature>
<protein>
    <submittedName>
        <fullName evidence="2">Uncharacterized protein</fullName>
    </submittedName>
</protein>
<gene>
    <name evidence="2" type="ORF">Cvel_10752</name>
</gene>
<keyword evidence="1" id="KW-0732">Signal</keyword>